<dbReference type="SUPFAM" id="SSF50630">
    <property type="entry name" value="Acid proteases"/>
    <property type="match status" value="1"/>
</dbReference>
<protein>
    <recommendedName>
        <fullName evidence="3">Peptidase A2 domain-containing protein</fullName>
    </recommendedName>
</protein>
<evidence type="ECO:0008006" key="3">
    <source>
        <dbReference type="Google" id="ProtNLM"/>
    </source>
</evidence>
<name>A0A225VCI2_9STRA</name>
<organism evidence="1 2">
    <name type="scientific">Phytophthora megakarya</name>
    <dbReference type="NCBI Taxonomy" id="4795"/>
    <lineage>
        <taxon>Eukaryota</taxon>
        <taxon>Sar</taxon>
        <taxon>Stramenopiles</taxon>
        <taxon>Oomycota</taxon>
        <taxon>Peronosporomycetes</taxon>
        <taxon>Peronosporales</taxon>
        <taxon>Peronosporaceae</taxon>
        <taxon>Phytophthora</taxon>
    </lineage>
</organism>
<dbReference type="Pfam" id="PF13650">
    <property type="entry name" value="Asp_protease_2"/>
    <property type="match status" value="1"/>
</dbReference>
<evidence type="ECO:0000313" key="1">
    <source>
        <dbReference type="EMBL" id="OWZ02487.1"/>
    </source>
</evidence>
<reference evidence="2" key="1">
    <citation type="submission" date="2017-03" db="EMBL/GenBank/DDBJ databases">
        <title>Phytopthora megakarya and P. palmivora, two closely related causual agents of cacao black pod achieved similar genome size and gene model numbers by different mechanisms.</title>
        <authorList>
            <person name="Ali S."/>
            <person name="Shao J."/>
            <person name="Larry D.J."/>
            <person name="Kronmiller B."/>
            <person name="Shen D."/>
            <person name="Strem M.D."/>
            <person name="Melnick R.L."/>
            <person name="Guiltinan M.J."/>
            <person name="Tyler B.M."/>
            <person name="Meinhardt L.W."/>
            <person name="Bailey B.A."/>
        </authorList>
    </citation>
    <scope>NUCLEOTIDE SEQUENCE [LARGE SCALE GENOMIC DNA]</scope>
    <source>
        <strain evidence="2">zdho120</strain>
    </source>
</reference>
<accession>A0A225VCI2</accession>
<keyword evidence="2" id="KW-1185">Reference proteome</keyword>
<dbReference type="AlphaFoldDB" id="A0A225VCI2"/>
<sequence length="240" mass="27228">MGIRVPAFNDPIPEISEPESQDLLEVPLKPGQRYGWWENHEHGDMHGLATIHGTVNDSRTRILLDTGPSVSTMSLDLARKLKPKLQTHRQIKVSGLGHYYSCPSEDNSRMEFYVLNIWVGNIEEGVDVLLGMNVMHSAGVRLCIREGLGKLPDEETVVMYDNDPKSRGMRTHSGCAYRGFPGQPGFVRPGKARYEEWRQLIRECTVSRQARMRAERLEQILREREPRAPRPRGISGLLSS</sequence>
<dbReference type="CDD" id="cd00303">
    <property type="entry name" value="retropepsin_like"/>
    <property type="match status" value="1"/>
</dbReference>
<dbReference type="Proteomes" id="UP000198211">
    <property type="component" value="Unassembled WGS sequence"/>
</dbReference>
<dbReference type="InterPro" id="IPR021109">
    <property type="entry name" value="Peptidase_aspartic_dom_sf"/>
</dbReference>
<gene>
    <name evidence="1" type="ORF">PHMEG_00025942</name>
</gene>
<dbReference type="Gene3D" id="2.40.70.10">
    <property type="entry name" value="Acid Proteases"/>
    <property type="match status" value="1"/>
</dbReference>
<comment type="caution">
    <text evidence="1">The sequence shown here is derived from an EMBL/GenBank/DDBJ whole genome shotgun (WGS) entry which is preliminary data.</text>
</comment>
<dbReference type="OrthoDB" id="128412at2759"/>
<dbReference type="EMBL" id="NBNE01006137">
    <property type="protein sequence ID" value="OWZ02487.1"/>
    <property type="molecule type" value="Genomic_DNA"/>
</dbReference>
<proteinExistence type="predicted"/>
<evidence type="ECO:0000313" key="2">
    <source>
        <dbReference type="Proteomes" id="UP000198211"/>
    </source>
</evidence>